<keyword evidence="3" id="KW-1185">Reference proteome</keyword>
<feature type="compositionally biased region" description="Low complexity" evidence="1">
    <location>
        <begin position="118"/>
        <end position="130"/>
    </location>
</feature>
<feature type="compositionally biased region" description="Polar residues" evidence="1">
    <location>
        <begin position="1"/>
        <end position="20"/>
    </location>
</feature>
<evidence type="ECO:0000313" key="3">
    <source>
        <dbReference type="Proteomes" id="UP000193144"/>
    </source>
</evidence>
<dbReference type="Proteomes" id="UP000193144">
    <property type="component" value="Unassembled WGS sequence"/>
</dbReference>
<reference evidence="2 3" key="1">
    <citation type="submission" date="2016-07" db="EMBL/GenBank/DDBJ databases">
        <title>Pervasive Adenine N6-methylation of Active Genes in Fungi.</title>
        <authorList>
            <consortium name="DOE Joint Genome Institute"/>
            <person name="Mondo S.J."/>
            <person name="Dannebaum R.O."/>
            <person name="Kuo R.C."/>
            <person name="Labutti K."/>
            <person name="Haridas S."/>
            <person name="Kuo A."/>
            <person name="Salamov A."/>
            <person name="Ahrendt S.R."/>
            <person name="Lipzen A."/>
            <person name="Sullivan W."/>
            <person name="Andreopoulos W.B."/>
            <person name="Clum A."/>
            <person name="Lindquist E."/>
            <person name="Daum C."/>
            <person name="Ramamoorthy G.K."/>
            <person name="Gryganskyi A."/>
            <person name="Culley D."/>
            <person name="Magnuson J.K."/>
            <person name="James T.Y."/>
            <person name="O'Malley M.A."/>
            <person name="Stajich J.E."/>
            <person name="Spatafora J.W."/>
            <person name="Visel A."/>
            <person name="Grigoriev I.V."/>
        </authorList>
    </citation>
    <scope>NUCLEOTIDE SEQUENCE [LARGE SCALE GENOMIC DNA]</scope>
    <source>
        <strain evidence="2 3">CBS 115471</strain>
    </source>
</reference>
<protein>
    <submittedName>
        <fullName evidence="2">Uncharacterized protein</fullName>
    </submittedName>
</protein>
<proteinExistence type="predicted"/>
<comment type="caution">
    <text evidence="2">The sequence shown here is derived from an EMBL/GenBank/DDBJ whole genome shotgun (WGS) entry which is preliminary data.</text>
</comment>
<accession>A0A1Y2ABQ0</accession>
<gene>
    <name evidence="2" type="ORF">BCR34DRAFT_595173</name>
</gene>
<dbReference type="AlphaFoldDB" id="A0A1Y2ABQ0"/>
<organism evidence="2 3">
    <name type="scientific">Clohesyomyces aquaticus</name>
    <dbReference type="NCBI Taxonomy" id="1231657"/>
    <lineage>
        <taxon>Eukaryota</taxon>
        <taxon>Fungi</taxon>
        <taxon>Dikarya</taxon>
        <taxon>Ascomycota</taxon>
        <taxon>Pezizomycotina</taxon>
        <taxon>Dothideomycetes</taxon>
        <taxon>Pleosporomycetidae</taxon>
        <taxon>Pleosporales</taxon>
        <taxon>Lindgomycetaceae</taxon>
        <taxon>Clohesyomyces</taxon>
    </lineage>
</organism>
<feature type="compositionally biased region" description="Low complexity" evidence="1">
    <location>
        <begin position="38"/>
        <end position="61"/>
    </location>
</feature>
<evidence type="ECO:0000256" key="1">
    <source>
        <dbReference type="SAM" id="MobiDB-lite"/>
    </source>
</evidence>
<name>A0A1Y2ABQ0_9PLEO</name>
<evidence type="ECO:0000313" key="2">
    <source>
        <dbReference type="EMBL" id="ORY19710.1"/>
    </source>
</evidence>
<feature type="region of interest" description="Disordered" evidence="1">
    <location>
        <begin position="1"/>
        <end position="131"/>
    </location>
</feature>
<feature type="compositionally biased region" description="Acidic residues" evidence="1">
    <location>
        <begin position="80"/>
        <end position="104"/>
    </location>
</feature>
<sequence>MDHPNTPHTPSVPSDTTNDPNAFPFPGSSIPTAGSILSGTIAGPSSSSSTEAVAAVLAVTGPAFPTPRPGKERSTCEGPDTTEIDDVECEIISSEEEEEEDTESDSGSSKPEEPLYISTTPTPSSSLTPPNRLTNLIASLSLYLRPVSSSMARTAKTPKPRIREINEIPDRDSVERRVDESELERMERVYKGEIDKVFSGYQEALWRLAQQGKEQWEGWFGREREMWQVEGG</sequence>
<dbReference type="EMBL" id="MCFA01000001">
    <property type="protein sequence ID" value="ORY19710.1"/>
    <property type="molecule type" value="Genomic_DNA"/>
</dbReference>